<feature type="compositionally biased region" description="Gly residues" evidence="1">
    <location>
        <begin position="41"/>
        <end position="52"/>
    </location>
</feature>
<dbReference type="AlphaFoldDB" id="I1QYV7"/>
<protein>
    <submittedName>
        <fullName evidence="2">Uncharacterized protein</fullName>
    </submittedName>
</protein>
<dbReference type="Gramene" id="ORGLA11G0069900.1">
    <property type="protein sequence ID" value="ORGLA11G0069900.1"/>
    <property type="gene ID" value="ORGLA11G0069900"/>
</dbReference>
<accession>I1QYV7</accession>
<name>I1QYV7_ORYGL</name>
<feature type="compositionally biased region" description="Basic residues" evidence="1">
    <location>
        <begin position="72"/>
        <end position="81"/>
    </location>
</feature>
<reference evidence="2" key="1">
    <citation type="submission" date="2015-06" db="UniProtKB">
        <authorList>
            <consortium name="EnsemblPlants"/>
        </authorList>
    </citation>
    <scope>IDENTIFICATION</scope>
</reference>
<keyword evidence="3" id="KW-1185">Reference proteome</keyword>
<evidence type="ECO:0000313" key="3">
    <source>
        <dbReference type="Proteomes" id="UP000007306"/>
    </source>
</evidence>
<dbReference type="Proteomes" id="UP000007306">
    <property type="component" value="Chromosome 11"/>
</dbReference>
<sequence>MADSGRRGSDARRRERREQRAAASAAREEGAAPAGEEGVRVVGGGKTDGGVDGVRFRGPGLPSNEHYAREERRRRHGGAPS</sequence>
<proteinExistence type="predicted"/>
<reference evidence="2 3" key="2">
    <citation type="submission" date="2018-04" db="EMBL/GenBank/DDBJ databases">
        <title>OglaRS2 (Oryza glaberrima Reference Sequence Version 2).</title>
        <authorList>
            <person name="Zhang J."/>
            <person name="Kudrna D."/>
            <person name="Lee S."/>
            <person name="Talag J."/>
            <person name="Rajasekar S."/>
            <person name="Wing R.A."/>
        </authorList>
    </citation>
    <scope>NUCLEOTIDE SEQUENCE [LARGE SCALE GENOMIC DNA]</scope>
    <source>
        <strain evidence="2 3">cv. IRGC 96717</strain>
    </source>
</reference>
<dbReference type="EnsemblPlants" id="ORGLA11G0069900.1">
    <property type="protein sequence ID" value="ORGLA11G0069900.1"/>
    <property type="gene ID" value="ORGLA11G0069900"/>
</dbReference>
<organism evidence="2 3">
    <name type="scientific">Oryza glaberrima</name>
    <name type="common">African rice</name>
    <dbReference type="NCBI Taxonomy" id="4538"/>
    <lineage>
        <taxon>Eukaryota</taxon>
        <taxon>Viridiplantae</taxon>
        <taxon>Streptophyta</taxon>
        <taxon>Embryophyta</taxon>
        <taxon>Tracheophyta</taxon>
        <taxon>Spermatophyta</taxon>
        <taxon>Magnoliopsida</taxon>
        <taxon>Liliopsida</taxon>
        <taxon>Poales</taxon>
        <taxon>Poaceae</taxon>
        <taxon>BOP clade</taxon>
        <taxon>Oryzoideae</taxon>
        <taxon>Oryzeae</taxon>
        <taxon>Oryzinae</taxon>
        <taxon>Oryza</taxon>
    </lineage>
</organism>
<evidence type="ECO:0000256" key="1">
    <source>
        <dbReference type="SAM" id="MobiDB-lite"/>
    </source>
</evidence>
<feature type="compositionally biased region" description="Basic and acidic residues" evidence="1">
    <location>
        <begin position="1"/>
        <end position="30"/>
    </location>
</feature>
<feature type="region of interest" description="Disordered" evidence="1">
    <location>
        <begin position="1"/>
        <end position="81"/>
    </location>
</feature>
<dbReference type="HOGENOM" id="CLU_2577773_0_0_1"/>
<evidence type="ECO:0000313" key="2">
    <source>
        <dbReference type="EnsemblPlants" id="ORGLA11G0069900.1"/>
    </source>
</evidence>